<evidence type="ECO:0000256" key="2">
    <source>
        <dbReference type="ARBA" id="ARBA00023157"/>
    </source>
</evidence>
<evidence type="ECO:0000313" key="5">
    <source>
        <dbReference type="Proteomes" id="UP000176221"/>
    </source>
</evidence>
<gene>
    <name evidence="4" type="ORF">A2928_00715</name>
</gene>
<dbReference type="SUPFAM" id="SSF49899">
    <property type="entry name" value="Concanavalin A-like lectins/glucanases"/>
    <property type="match status" value="1"/>
</dbReference>
<protein>
    <recommendedName>
        <fullName evidence="3">LamG-like jellyroll fold domain-containing protein</fullName>
    </recommendedName>
</protein>
<dbReference type="PANTHER" id="PTHR42535">
    <property type="entry name" value="OOKINETE PROTEIN, PUTATIVE-RELATED"/>
    <property type="match status" value="1"/>
</dbReference>
<accession>A0A1G2NAB6</accession>
<name>A0A1G2NAB6_9BACT</name>
<dbReference type="PANTHER" id="PTHR42535:SF2">
    <property type="entry name" value="CHROMOSOME UNDETERMINED SCAFFOLD_146, WHOLE GENOME SHOTGUN SEQUENCE"/>
    <property type="match status" value="1"/>
</dbReference>
<dbReference type="Pfam" id="PF13385">
    <property type="entry name" value="Laminin_G_3"/>
    <property type="match status" value="1"/>
</dbReference>
<keyword evidence="2" id="KW-1015">Disulfide bond</keyword>
<dbReference type="Gene3D" id="2.60.120.200">
    <property type="match status" value="1"/>
</dbReference>
<sequence>MNILGRSNLRELAENSPSAYELLPHGRYFDEATSPLIEFSSFARSKYDTAKEYPSDIRIFSDMAKFLTGEYGAREEPAVDAVHIPNVLSTLLLDNATTTHAFLDAWHPPDGVEIVQIVGWGLDTVFGVKYNISRAGTLDDTAKTTKYGDGTVVLQSASFMNVPTYYFDLIKFNKENKKNISHAYILEAEPLQGLISSIISGVASSSPYISTSTPSQSISNIKSTKIDIHSPLAIDIFDEFGNHTGISTSTEPGSDLQFIDEEIPNSSYEEIGEGKYVHISTEDDHTILLTGTGTGTFTLDVTKTEGDEVVETYTFTDVSVSTTTRGFLTFRENGIPQIELINDGMSRFYNPDVLIDPDEIKVPNGLVGYWRFNEGAGTTTEDNSGNANIGILTPNITWITGTSSATSTHLKFGASQDFVSVQDSNSIDIDNSFTAAMWIKPTSTNDQLQTLLVKGPFNPGGRNYSLAINYGWSMKGLWAEIVNCNFYPIAELTQPIQLNKWQHVTLRYDHTSKKREIFLNGILVHSSTASLCTPLTNTQPLYIGGVPSSPWSGFSKFTGSIDEVRIYNRALLNSEIEVIKN</sequence>
<proteinExistence type="predicted"/>
<comment type="caution">
    <text evidence="4">The sequence shown here is derived from an EMBL/GenBank/DDBJ whole genome shotgun (WGS) entry which is preliminary data.</text>
</comment>
<keyword evidence="1" id="KW-0732">Signal</keyword>
<dbReference type="EMBL" id="MHRX01000036">
    <property type="protein sequence ID" value="OHA33054.1"/>
    <property type="molecule type" value="Genomic_DNA"/>
</dbReference>
<organism evidence="4 5">
    <name type="scientific">Candidatus Taylorbacteria bacterium RIFCSPLOWO2_01_FULL_45_15b</name>
    <dbReference type="NCBI Taxonomy" id="1802319"/>
    <lineage>
        <taxon>Bacteria</taxon>
        <taxon>Candidatus Tayloriibacteriota</taxon>
    </lineage>
</organism>
<evidence type="ECO:0000256" key="1">
    <source>
        <dbReference type="ARBA" id="ARBA00022729"/>
    </source>
</evidence>
<reference evidence="4 5" key="1">
    <citation type="journal article" date="2016" name="Nat. Commun.">
        <title>Thousands of microbial genomes shed light on interconnected biogeochemical processes in an aquifer system.</title>
        <authorList>
            <person name="Anantharaman K."/>
            <person name="Brown C.T."/>
            <person name="Hug L.A."/>
            <person name="Sharon I."/>
            <person name="Castelle C.J."/>
            <person name="Probst A.J."/>
            <person name="Thomas B.C."/>
            <person name="Singh A."/>
            <person name="Wilkins M.J."/>
            <person name="Karaoz U."/>
            <person name="Brodie E.L."/>
            <person name="Williams K.H."/>
            <person name="Hubbard S.S."/>
            <person name="Banfield J.F."/>
        </authorList>
    </citation>
    <scope>NUCLEOTIDE SEQUENCE [LARGE SCALE GENOMIC DNA]</scope>
</reference>
<evidence type="ECO:0000313" key="4">
    <source>
        <dbReference type="EMBL" id="OHA33054.1"/>
    </source>
</evidence>
<dbReference type="InterPro" id="IPR006558">
    <property type="entry name" value="LamG-like"/>
</dbReference>
<dbReference type="AlphaFoldDB" id="A0A1G2NAB6"/>
<dbReference type="Proteomes" id="UP000176221">
    <property type="component" value="Unassembled WGS sequence"/>
</dbReference>
<dbReference type="InterPro" id="IPR013320">
    <property type="entry name" value="ConA-like_dom_sf"/>
</dbReference>
<dbReference type="STRING" id="1802319.A2928_00715"/>
<dbReference type="SMART" id="SM00560">
    <property type="entry name" value="LamGL"/>
    <property type="match status" value="1"/>
</dbReference>
<evidence type="ECO:0000259" key="3">
    <source>
        <dbReference type="SMART" id="SM00560"/>
    </source>
</evidence>
<feature type="domain" description="LamG-like jellyroll fold" evidence="3">
    <location>
        <begin position="431"/>
        <end position="574"/>
    </location>
</feature>